<accession>A0A167FAJ6</accession>
<sequence length="238" mass="27684">MEFINRALSAPNNLSFESWVAWTDVVVTLPNTWRMEDPSVQTEYLRSQKEWTDEMKSPQNWEWNPRRSTDGPFVQEKVKRLRGIIGANVHGQMTIKQSMIIYFAAWGIQSLLQRYITSTAHGAAQVMSYLRTKFSQPPGTEQERELVDDLEWEADGDPESLLVLQLLASGWIAYTRDDDGEPSKFRLLSRITEWTGRITRTSFLVEELRVGRTTIDKDVLFHWWASRIREEDAEEIGK</sequence>
<proteinExistence type="predicted"/>
<dbReference type="Proteomes" id="UP000076738">
    <property type="component" value="Unassembled WGS sequence"/>
</dbReference>
<keyword evidence="2" id="KW-1185">Reference proteome</keyword>
<dbReference type="EMBL" id="KV417477">
    <property type="protein sequence ID" value="KZO89367.1"/>
    <property type="molecule type" value="Genomic_DNA"/>
</dbReference>
<dbReference type="STRING" id="1330018.A0A167FAJ6"/>
<name>A0A167FAJ6_CALVF</name>
<gene>
    <name evidence="1" type="ORF">CALVIDRAFT_569990</name>
</gene>
<evidence type="ECO:0000313" key="1">
    <source>
        <dbReference type="EMBL" id="KZO89367.1"/>
    </source>
</evidence>
<evidence type="ECO:0000313" key="2">
    <source>
        <dbReference type="Proteomes" id="UP000076738"/>
    </source>
</evidence>
<organism evidence="1 2">
    <name type="scientific">Calocera viscosa (strain TUFC12733)</name>
    <dbReference type="NCBI Taxonomy" id="1330018"/>
    <lineage>
        <taxon>Eukaryota</taxon>
        <taxon>Fungi</taxon>
        <taxon>Dikarya</taxon>
        <taxon>Basidiomycota</taxon>
        <taxon>Agaricomycotina</taxon>
        <taxon>Dacrymycetes</taxon>
        <taxon>Dacrymycetales</taxon>
        <taxon>Dacrymycetaceae</taxon>
        <taxon>Calocera</taxon>
    </lineage>
</organism>
<dbReference type="AlphaFoldDB" id="A0A167FAJ6"/>
<protein>
    <submittedName>
        <fullName evidence="1">Uncharacterized protein</fullName>
    </submittedName>
</protein>
<reference evidence="1 2" key="1">
    <citation type="journal article" date="2016" name="Mol. Biol. Evol.">
        <title>Comparative Genomics of Early-Diverging Mushroom-Forming Fungi Provides Insights into the Origins of Lignocellulose Decay Capabilities.</title>
        <authorList>
            <person name="Nagy L.G."/>
            <person name="Riley R."/>
            <person name="Tritt A."/>
            <person name="Adam C."/>
            <person name="Daum C."/>
            <person name="Floudas D."/>
            <person name="Sun H."/>
            <person name="Yadav J.S."/>
            <person name="Pangilinan J."/>
            <person name="Larsson K.H."/>
            <person name="Matsuura K."/>
            <person name="Barry K."/>
            <person name="Labutti K."/>
            <person name="Kuo R."/>
            <person name="Ohm R.A."/>
            <person name="Bhattacharya S.S."/>
            <person name="Shirouzu T."/>
            <person name="Yoshinaga Y."/>
            <person name="Martin F.M."/>
            <person name="Grigoriev I.V."/>
            <person name="Hibbett D.S."/>
        </authorList>
    </citation>
    <scope>NUCLEOTIDE SEQUENCE [LARGE SCALE GENOMIC DNA]</scope>
    <source>
        <strain evidence="1 2">TUFC12733</strain>
    </source>
</reference>